<evidence type="ECO:0000313" key="4">
    <source>
        <dbReference type="Proteomes" id="UP000240357"/>
    </source>
</evidence>
<evidence type="ECO:0000313" key="3">
    <source>
        <dbReference type="EMBL" id="PSR53512.1"/>
    </source>
</evidence>
<feature type="domain" description="Response regulatory" evidence="2">
    <location>
        <begin position="6"/>
        <end position="128"/>
    </location>
</feature>
<dbReference type="InterPro" id="IPR052893">
    <property type="entry name" value="TCS_response_regulator"/>
</dbReference>
<dbReference type="PROSITE" id="PS50110">
    <property type="entry name" value="RESPONSE_REGULATORY"/>
    <property type="match status" value="1"/>
</dbReference>
<gene>
    <name evidence="3" type="ORF">AHMF7605_08230</name>
</gene>
<dbReference type="RefSeq" id="WP_106928211.1">
    <property type="nucleotide sequence ID" value="NZ_PYFT01000001.1"/>
</dbReference>
<keyword evidence="4" id="KW-1185">Reference proteome</keyword>
<comment type="caution">
    <text evidence="3">The sequence shown here is derived from an EMBL/GenBank/DDBJ whole genome shotgun (WGS) entry which is preliminary data.</text>
</comment>
<dbReference type="PANTHER" id="PTHR44520">
    <property type="entry name" value="RESPONSE REGULATOR RCP1-RELATED"/>
    <property type="match status" value="1"/>
</dbReference>
<dbReference type="GO" id="GO:0000160">
    <property type="term" value="P:phosphorelay signal transduction system"/>
    <property type="evidence" value="ECO:0007669"/>
    <property type="project" value="InterPro"/>
</dbReference>
<feature type="modified residue" description="4-aspartylphosphate" evidence="1">
    <location>
        <position position="62"/>
    </location>
</feature>
<reference evidence="3 4" key="1">
    <citation type="submission" date="2018-03" db="EMBL/GenBank/DDBJ databases">
        <title>Adhaeribacter sp. HMF7605 Genome sequencing and assembly.</title>
        <authorList>
            <person name="Kang H."/>
            <person name="Kang J."/>
            <person name="Cha I."/>
            <person name="Kim H."/>
            <person name="Joh K."/>
        </authorList>
    </citation>
    <scope>NUCLEOTIDE SEQUENCE [LARGE SCALE GENOMIC DNA]</scope>
    <source>
        <strain evidence="3 4">HMF7605</strain>
    </source>
</reference>
<dbReference type="Pfam" id="PF00072">
    <property type="entry name" value="Response_reg"/>
    <property type="match status" value="1"/>
</dbReference>
<protein>
    <submittedName>
        <fullName evidence="3">Response regulator</fullName>
    </submittedName>
</protein>
<dbReference type="OrthoDB" id="1524091at2"/>
<sequence length="128" mass="14227">MHSLHKILIVDDDSVTRYLISRVIKQAGISQQILQAGNGEEALQVLYQACSVQACPNLIFLDINMPLMDGFEFLSALQKSTLADSSFKIVILTTSQNPKDVEKAKQYPITAYLEKPFTADQLNRIIAA</sequence>
<keyword evidence="1" id="KW-0597">Phosphoprotein</keyword>
<dbReference type="Proteomes" id="UP000240357">
    <property type="component" value="Unassembled WGS sequence"/>
</dbReference>
<proteinExistence type="predicted"/>
<name>A0A2T2YDD1_9BACT</name>
<evidence type="ECO:0000256" key="1">
    <source>
        <dbReference type="PROSITE-ProRule" id="PRU00169"/>
    </source>
</evidence>
<dbReference type="SUPFAM" id="SSF52172">
    <property type="entry name" value="CheY-like"/>
    <property type="match status" value="1"/>
</dbReference>
<organism evidence="3 4">
    <name type="scientific">Adhaeribacter arboris</name>
    <dbReference type="NCBI Taxonomy" id="2072846"/>
    <lineage>
        <taxon>Bacteria</taxon>
        <taxon>Pseudomonadati</taxon>
        <taxon>Bacteroidota</taxon>
        <taxon>Cytophagia</taxon>
        <taxon>Cytophagales</taxon>
        <taxon>Hymenobacteraceae</taxon>
        <taxon>Adhaeribacter</taxon>
    </lineage>
</organism>
<dbReference type="EMBL" id="PYFT01000001">
    <property type="protein sequence ID" value="PSR53512.1"/>
    <property type="molecule type" value="Genomic_DNA"/>
</dbReference>
<dbReference type="AlphaFoldDB" id="A0A2T2YDD1"/>
<accession>A0A2T2YDD1</accession>
<dbReference type="Gene3D" id="3.40.50.2300">
    <property type="match status" value="1"/>
</dbReference>
<dbReference type="PANTHER" id="PTHR44520:SF2">
    <property type="entry name" value="RESPONSE REGULATOR RCP1"/>
    <property type="match status" value="1"/>
</dbReference>
<dbReference type="InterPro" id="IPR011006">
    <property type="entry name" value="CheY-like_superfamily"/>
</dbReference>
<evidence type="ECO:0000259" key="2">
    <source>
        <dbReference type="PROSITE" id="PS50110"/>
    </source>
</evidence>
<dbReference type="InterPro" id="IPR001789">
    <property type="entry name" value="Sig_transdc_resp-reg_receiver"/>
</dbReference>
<dbReference type="SMART" id="SM00448">
    <property type="entry name" value="REC"/>
    <property type="match status" value="1"/>
</dbReference>